<reference evidence="1 2" key="1">
    <citation type="submission" date="2016-02" db="EMBL/GenBank/DDBJ databases">
        <title>Genome analysis of coral dinoflagellate symbionts highlights evolutionary adaptations to a symbiotic lifestyle.</title>
        <authorList>
            <person name="Aranda M."/>
            <person name="Li Y."/>
            <person name="Liew Y.J."/>
            <person name="Baumgarten S."/>
            <person name="Simakov O."/>
            <person name="Wilson M."/>
            <person name="Piel J."/>
            <person name="Ashoor H."/>
            <person name="Bougouffa S."/>
            <person name="Bajic V.B."/>
            <person name="Ryu T."/>
            <person name="Ravasi T."/>
            <person name="Bayer T."/>
            <person name="Micklem G."/>
            <person name="Kim H."/>
            <person name="Bhak J."/>
            <person name="Lajeunesse T.C."/>
            <person name="Voolstra C.R."/>
        </authorList>
    </citation>
    <scope>NUCLEOTIDE SEQUENCE [LARGE SCALE GENOMIC DNA]</scope>
    <source>
        <strain evidence="1 2">CCMP2467</strain>
    </source>
</reference>
<comment type="caution">
    <text evidence="1">The sequence shown here is derived from an EMBL/GenBank/DDBJ whole genome shotgun (WGS) entry which is preliminary data.</text>
</comment>
<proteinExistence type="predicted"/>
<evidence type="ECO:0000313" key="2">
    <source>
        <dbReference type="Proteomes" id="UP000186817"/>
    </source>
</evidence>
<accession>A0A1Q9CSW0</accession>
<evidence type="ECO:0000313" key="1">
    <source>
        <dbReference type="EMBL" id="OLP86002.1"/>
    </source>
</evidence>
<dbReference type="EMBL" id="LSRX01000942">
    <property type="protein sequence ID" value="OLP86002.1"/>
    <property type="molecule type" value="Genomic_DNA"/>
</dbReference>
<sequence>MRKKGIIRFAKICFGPLRKNKNEIDAGGYKSTLPVAKMPVAPSLVVAWSHYPLIRVWVLKKLLPVKEILAQDDTFAISADIRVTTTLELQGQLVVQLETELETTLETKLKLGPGCSIDHHVLAALWLEQAAALLDEPACGHLFVGPVGYVPLAQALASLADLCLVLAEQDTSQKKVDDATAVVGETSREVHAADTALGVDSTARWVSFAHSGENVQPGVVGVGAPIGPEVLVHCPQSWVCFLCCGWECGSADASWTPTFLDPWAIIVHASTDVGELYWVKTLAVVLQGPVGVFLCLLLSFLSLDFPDFLDLELFRGRWDEYGAEIRASSSKAGAWRGIHVAGFGCFINGNSALSDLFEKSGEKVKYFSRADEIFAD</sequence>
<organism evidence="1 2">
    <name type="scientific">Symbiodinium microadriaticum</name>
    <name type="common">Dinoflagellate</name>
    <name type="synonym">Zooxanthella microadriatica</name>
    <dbReference type="NCBI Taxonomy" id="2951"/>
    <lineage>
        <taxon>Eukaryota</taxon>
        <taxon>Sar</taxon>
        <taxon>Alveolata</taxon>
        <taxon>Dinophyceae</taxon>
        <taxon>Suessiales</taxon>
        <taxon>Symbiodiniaceae</taxon>
        <taxon>Symbiodinium</taxon>
    </lineage>
</organism>
<protein>
    <submittedName>
        <fullName evidence="1">Uncharacterized protein</fullName>
    </submittedName>
</protein>
<gene>
    <name evidence="1" type="ORF">AK812_SmicGene32959</name>
</gene>
<name>A0A1Q9CSW0_SYMMI</name>
<dbReference type="Proteomes" id="UP000186817">
    <property type="component" value="Unassembled WGS sequence"/>
</dbReference>
<dbReference type="AlphaFoldDB" id="A0A1Q9CSW0"/>
<keyword evidence="2" id="KW-1185">Reference proteome</keyword>